<dbReference type="PRINTS" id="PR00739">
    <property type="entry name" value="GLHYDRLASE26"/>
</dbReference>
<evidence type="ECO:0000256" key="7">
    <source>
        <dbReference type="PROSITE-ProRule" id="PRU01100"/>
    </source>
</evidence>
<evidence type="ECO:0000259" key="8">
    <source>
        <dbReference type="PROSITE" id="PS51764"/>
    </source>
</evidence>
<evidence type="ECO:0000256" key="4">
    <source>
        <dbReference type="PIRSR" id="PIRSR018168-1"/>
    </source>
</evidence>
<dbReference type="RefSeq" id="WP_167206669.1">
    <property type="nucleotide sequence ID" value="NZ_CP050063.1"/>
</dbReference>
<reference evidence="9 10" key="1">
    <citation type="submission" date="2020-03" db="EMBL/GenBank/DDBJ databases">
        <authorList>
            <person name="Kim M.K."/>
        </authorList>
    </citation>
    <scope>NUCLEOTIDE SEQUENCE [LARGE SCALE GENOMIC DNA]</scope>
    <source>
        <strain evidence="9 10">BT328</strain>
    </source>
</reference>
<feature type="domain" description="GH26" evidence="8">
    <location>
        <begin position="41"/>
        <end position="375"/>
    </location>
</feature>
<organism evidence="9 10">
    <name type="scientific">Spirosoma aureum</name>
    <dbReference type="NCBI Taxonomy" id="2692134"/>
    <lineage>
        <taxon>Bacteria</taxon>
        <taxon>Pseudomonadati</taxon>
        <taxon>Bacteroidota</taxon>
        <taxon>Cytophagia</taxon>
        <taxon>Cytophagales</taxon>
        <taxon>Cytophagaceae</taxon>
        <taxon>Spirosoma</taxon>
    </lineage>
</organism>
<feature type="binding site" evidence="5">
    <location>
        <position position="270"/>
    </location>
    <ligand>
        <name>substrate</name>
    </ligand>
</feature>
<gene>
    <name evidence="9" type="ORF">G8759_07555</name>
</gene>
<evidence type="ECO:0000313" key="10">
    <source>
        <dbReference type="Proteomes" id="UP000501802"/>
    </source>
</evidence>
<evidence type="ECO:0000313" key="9">
    <source>
        <dbReference type="EMBL" id="QIP12489.1"/>
    </source>
</evidence>
<dbReference type="KEGG" id="spib:G8759_07555"/>
<evidence type="ECO:0000256" key="6">
    <source>
        <dbReference type="PIRSR" id="PIRSR018168-3"/>
    </source>
</evidence>
<feature type="active site" description="Nucleophile" evidence="4 7">
    <location>
        <position position="306"/>
    </location>
</feature>
<feature type="site" description="Plays an important role in maintaining the position of the catalytic nucleophile" evidence="6">
    <location>
        <position position="197"/>
    </location>
</feature>
<dbReference type="InterPro" id="IPR000805">
    <property type="entry name" value="Glyco_hydro_26"/>
</dbReference>
<evidence type="ECO:0000256" key="2">
    <source>
        <dbReference type="ARBA" id="ARBA00022801"/>
    </source>
</evidence>
<feature type="binding site" evidence="5">
    <location>
        <position position="203"/>
    </location>
    <ligand>
        <name>substrate</name>
    </ligand>
</feature>
<dbReference type="Gene3D" id="3.20.20.80">
    <property type="entry name" value="Glycosidases"/>
    <property type="match status" value="1"/>
</dbReference>
<dbReference type="Proteomes" id="UP000501802">
    <property type="component" value="Chromosome"/>
</dbReference>
<proteinExistence type="inferred from homology"/>
<dbReference type="SUPFAM" id="SSF51445">
    <property type="entry name" value="(Trans)glycosidases"/>
    <property type="match status" value="1"/>
</dbReference>
<dbReference type="InterPro" id="IPR022790">
    <property type="entry name" value="GH26_dom"/>
</dbReference>
<feature type="binding site" evidence="5">
    <location>
        <position position="133"/>
    </location>
    <ligand>
        <name>substrate</name>
    </ligand>
</feature>
<dbReference type="PANTHER" id="PTHR40079:SF4">
    <property type="entry name" value="GH26 DOMAIN-CONTAINING PROTEIN-RELATED"/>
    <property type="match status" value="1"/>
</dbReference>
<keyword evidence="3 7" id="KW-0326">Glycosidase</keyword>
<keyword evidence="2 7" id="KW-0378">Hydrolase</keyword>
<dbReference type="GO" id="GO:0006080">
    <property type="term" value="P:substituted mannan metabolic process"/>
    <property type="evidence" value="ECO:0007669"/>
    <property type="project" value="InterPro"/>
</dbReference>
<dbReference type="PROSITE" id="PS51764">
    <property type="entry name" value="GH26"/>
    <property type="match status" value="1"/>
</dbReference>
<accession>A0A6G9AJJ3</accession>
<sequence length="388" mass="44366">MEKERIQSAWVSLLISLLILFPSTINAQTYPNKPLDLKATKETASLYQNLRKLAKKHILFGHQHATEYGYGWSGDPNRSDVKSVTGSHPAVIGVDFSGLSGRPPAAIEKAKETLRKQIVDTYNRGGVTTVAWHFTNPASKGGFYWVDTVSAPAVALLIPGGSHHEQYKEILKTIGSLANSVKGNDGKLAPMIFRPYHEFDGGWFWWGKPHCRKEDFVSLWRFTVSYLRDSLQVHNFLYAFSPDCLFKTEADYLERYPGDEWVDLVGMDNYADFGRNGRYNINAGSQKLKIVSDYARKAGKLAAFTETGLESIPDTTWWSNTLLKALKAEKIRLTYVLVWRNDARSQTHYYAPYPGQASVPDFLRFYQDPYTWFETDLPKLYRRKWLFF</sequence>
<keyword evidence="10" id="KW-1185">Reference proteome</keyword>
<dbReference type="AlphaFoldDB" id="A0A6G9AJJ3"/>
<dbReference type="InterPro" id="IPR017853">
    <property type="entry name" value="GH"/>
</dbReference>
<evidence type="ECO:0000256" key="1">
    <source>
        <dbReference type="ARBA" id="ARBA00007754"/>
    </source>
</evidence>
<dbReference type="EMBL" id="CP050063">
    <property type="protein sequence ID" value="QIP12489.1"/>
    <property type="molecule type" value="Genomic_DNA"/>
</dbReference>
<feature type="active site" description="Proton donor" evidence="4 7">
    <location>
        <position position="198"/>
    </location>
</feature>
<evidence type="ECO:0000256" key="3">
    <source>
        <dbReference type="ARBA" id="ARBA00023295"/>
    </source>
</evidence>
<protein>
    <submittedName>
        <fullName evidence="9">Beta-mannosidase</fullName>
    </submittedName>
</protein>
<comment type="similarity">
    <text evidence="1 7">Belongs to the glycosyl hydrolase 26 family.</text>
</comment>
<dbReference type="PIRSF" id="PIRSF018168">
    <property type="entry name" value="Mannan-1_4-beta-mannosidase"/>
    <property type="match status" value="1"/>
</dbReference>
<name>A0A6G9AJJ3_9BACT</name>
<dbReference type="GO" id="GO:0016985">
    <property type="term" value="F:mannan endo-1,4-beta-mannosidase activity"/>
    <property type="evidence" value="ECO:0007669"/>
    <property type="project" value="InterPro"/>
</dbReference>
<dbReference type="Pfam" id="PF02156">
    <property type="entry name" value="Glyco_hydro_26"/>
    <property type="match status" value="1"/>
</dbReference>
<evidence type="ECO:0000256" key="5">
    <source>
        <dbReference type="PIRSR" id="PIRSR018168-2"/>
    </source>
</evidence>
<dbReference type="PANTHER" id="PTHR40079">
    <property type="entry name" value="MANNAN ENDO-1,4-BETA-MANNOSIDASE E-RELATED"/>
    <property type="match status" value="1"/>
</dbReference>
<dbReference type="InterPro" id="IPR016714">
    <property type="entry name" value="MANB/E"/>
</dbReference>